<gene>
    <name evidence="3" type="ORF">CHO01_17030</name>
    <name evidence="4" type="ORF">HNR08_003285</name>
</gene>
<keyword evidence="5" id="KW-1185">Reference proteome</keyword>
<dbReference type="EMBL" id="BJVQ01000019">
    <property type="protein sequence ID" value="GEL46587.1"/>
    <property type="molecule type" value="Genomic_DNA"/>
</dbReference>
<feature type="transmembrane region" description="Helical" evidence="2">
    <location>
        <begin position="91"/>
        <end position="111"/>
    </location>
</feature>
<accession>A0A511FE35</accession>
<sequence length="113" mass="11353">MSTSHMPDGPGYRLPPARPNRRKLEQEEIRRGDRALRATTWGSAFVGAILGLLLGPGGLDGAIASPLFAVAALGVCRGADVSTTPAAVRSGAVIGGLMGAAAGLMAGALFIGQ</sequence>
<evidence type="ECO:0000313" key="4">
    <source>
        <dbReference type="EMBL" id="MBB5474549.1"/>
    </source>
</evidence>
<protein>
    <submittedName>
        <fullName evidence="3">Uncharacterized protein</fullName>
    </submittedName>
</protein>
<evidence type="ECO:0000256" key="2">
    <source>
        <dbReference type="SAM" id="Phobius"/>
    </source>
</evidence>
<evidence type="ECO:0000313" key="6">
    <source>
        <dbReference type="Proteomes" id="UP000564629"/>
    </source>
</evidence>
<evidence type="ECO:0000313" key="3">
    <source>
        <dbReference type="EMBL" id="GEL46587.1"/>
    </source>
</evidence>
<evidence type="ECO:0000256" key="1">
    <source>
        <dbReference type="SAM" id="MobiDB-lite"/>
    </source>
</evidence>
<feature type="transmembrane region" description="Helical" evidence="2">
    <location>
        <begin position="35"/>
        <end position="55"/>
    </location>
</feature>
<dbReference type="Proteomes" id="UP000564629">
    <property type="component" value="Unassembled WGS sequence"/>
</dbReference>
<name>A0A511FE35_9CELL</name>
<feature type="compositionally biased region" description="Basic and acidic residues" evidence="1">
    <location>
        <begin position="22"/>
        <end position="31"/>
    </location>
</feature>
<reference evidence="3 5" key="1">
    <citation type="submission" date="2019-07" db="EMBL/GenBank/DDBJ databases">
        <title>Whole genome shotgun sequence of Cellulomonas hominis NBRC 16055.</title>
        <authorList>
            <person name="Hosoyama A."/>
            <person name="Uohara A."/>
            <person name="Ohji S."/>
            <person name="Ichikawa N."/>
        </authorList>
    </citation>
    <scope>NUCLEOTIDE SEQUENCE [LARGE SCALE GENOMIC DNA]</scope>
    <source>
        <strain evidence="3 5">NBRC 16055</strain>
    </source>
</reference>
<reference evidence="4 6" key="2">
    <citation type="submission" date="2020-08" db="EMBL/GenBank/DDBJ databases">
        <title>Sequencing the genomes of 1000 actinobacteria strains.</title>
        <authorList>
            <person name="Klenk H.-P."/>
        </authorList>
    </citation>
    <scope>NUCLEOTIDE SEQUENCE [LARGE SCALE GENOMIC DNA]</scope>
    <source>
        <strain evidence="4 6">DSM 9581</strain>
    </source>
</reference>
<dbReference type="RefSeq" id="WP_146836527.1">
    <property type="nucleotide sequence ID" value="NZ_BJVQ01000019.1"/>
</dbReference>
<keyword evidence="2" id="KW-0472">Membrane</keyword>
<organism evidence="3 5">
    <name type="scientific">Cellulomonas hominis</name>
    <dbReference type="NCBI Taxonomy" id="156981"/>
    <lineage>
        <taxon>Bacteria</taxon>
        <taxon>Bacillati</taxon>
        <taxon>Actinomycetota</taxon>
        <taxon>Actinomycetes</taxon>
        <taxon>Micrococcales</taxon>
        <taxon>Cellulomonadaceae</taxon>
        <taxon>Cellulomonas</taxon>
    </lineage>
</organism>
<proteinExistence type="predicted"/>
<comment type="caution">
    <text evidence="3">The sequence shown here is derived from an EMBL/GenBank/DDBJ whole genome shotgun (WGS) entry which is preliminary data.</text>
</comment>
<dbReference type="Proteomes" id="UP000321723">
    <property type="component" value="Unassembled WGS sequence"/>
</dbReference>
<dbReference type="EMBL" id="JACHDN010000001">
    <property type="protein sequence ID" value="MBB5474549.1"/>
    <property type="molecule type" value="Genomic_DNA"/>
</dbReference>
<keyword evidence="2" id="KW-0812">Transmembrane</keyword>
<evidence type="ECO:0000313" key="5">
    <source>
        <dbReference type="Proteomes" id="UP000321723"/>
    </source>
</evidence>
<keyword evidence="2" id="KW-1133">Transmembrane helix</keyword>
<dbReference type="AlphaFoldDB" id="A0A511FE35"/>
<feature type="region of interest" description="Disordered" evidence="1">
    <location>
        <begin position="1"/>
        <end position="31"/>
    </location>
</feature>